<keyword evidence="3" id="KW-1185">Reference proteome</keyword>
<dbReference type="Proteomes" id="UP000199373">
    <property type="component" value="Unassembled WGS sequence"/>
</dbReference>
<organism evidence="2 3">
    <name type="scientific">Prevotella aff. ruminicola Tc2-24</name>
    <dbReference type="NCBI Taxonomy" id="81582"/>
    <lineage>
        <taxon>Bacteria</taxon>
        <taxon>Pseudomonadati</taxon>
        <taxon>Bacteroidota</taxon>
        <taxon>Bacteroidia</taxon>
        <taxon>Bacteroidales</taxon>
        <taxon>Prevotellaceae</taxon>
        <taxon>Prevotella</taxon>
    </lineage>
</organism>
<accession>A0A1I0M9R3</accession>
<reference evidence="2 3" key="1">
    <citation type="submission" date="2016-10" db="EMBL/GenBank/DDBJ databases">
        <authorList>
            <person name="de Groot N.N."/>
        </authorList>
    </citation>
    <scope>NUCLEOTIDE SEQUENCE [LARGE SCALE GENOMIC DNA]</scope>
    <source>
        <strain evidence="2 3">TC2-24</strain>
    </source>
</reference>
<gene>
    <name evidence="2" type="ORF">SAMN04487850_0386</name>
</gene>
<sequence>MNQYNQPYSQTDRLAEAPLYLSPLMGASIKGDTSSLFCQAAVANGYLTDDQMLHAAIRYQLTTSDDGGVIFWQADRQGKVRDGKIMFYRDDCHRDHDHTPDWIVSRMRRQHLSIPADHKSEHCLFGLHLLSPDFYPQVGNAPKTVAIVEAEKTAVICSELFPDYLWMASGGLTELNVSKLMPLEDLQLILFPDTDPEGTAYRRWHEVAEAASDVFGHPVTISSLLEQRATPAQKAAKIDLIEFLDLGHPADPPSDLLTFI</sequence>
<evidence type="ECO:0000259" key="1">
    <source>
        <dbReference type="Pfam" id="PF19898"/>
    </source>
</evidence>
<dbReference type="InterPro" id="IPR045951">
    <property type="entry name" value="DUF6371"/>
</dbReference>
<dbReference type="EMBL" id="FOIQ01000001">
    <property type="protein sequence ID" value="SEV84091.1"/>
    <property type="molecule type" value="Genomic_DNA"/>
</dbReference>
<name>A0A1I0M9R3_9BACT</name>
<proteinExistence type="predicted"/>
<dbReference type="Pfam" id="PF19898">
    <property type="entry name" value="DUF6371"/>
    <property type="match status" value="1"/>
</dbReference>
<evidence type="ECO:0000313" key="3">
    <source>
        <dbReference type="Proteomes" id="UP000199373"/>
    </source>
</evidence>
<feature type="domain" description="DUF6371" evidence="1">
    <location>
        <begin position="48"/>
        <end position="193"/>
    </location>
</feature>
<evidence type="ECO:0000313" key="2">
    <source>
        <dbReference type="EMBL" id="SEV84091.1"/>
    </source>
</evidence>
<dbReference type="AlphaFoldDB" id="A0A1I0M9R3"/>
<protein>
    <recommendedName>
        <fullName evidence="1">DUF6371 domain-containing protein</fullName>
    </recommendedName>
</protein>